<sequence length="50" mass="5613">HVKIFKDGVLLQTIEIAGAELDGGAFISHDGQFIIVYDKADYRFYCYKGS</sequence>
<feature type="non-terminal residue" evidence="1">
    <location>
        <position position="1"/>
    </location>
</feature>
<comment type="caution">
    <text evidence="1">The sequence shown here is derived from an EMBL/GenBank/DDBJ whole genome shotgun (WGS) entry which is preliminary data.</text>
</comment>
<organism evidence="1">
    <name type="scientific">marine sediment metagenome</name>
    <dbReference type="NCBI Taxonomy" id="412755"/>
    <lineage>
        <taxon>unclassified sequences</taxon>
        <taxon>metagenomes</taxon>
        <taxon>ecological metagenomes</taxon>
    </lineage>
</organism>
<name>X1VGB7_9ZZZZ</name>
<reference evidence="1" key="1">
    <citation type="journal article" date="2014" name="Front. Microbiol.">
        <title>High frequency of phylogenetically diverse reductive dehalogenase-homologous genes in deep subseafloor sedimentary metagenomes.</title>
        <authorList>
            <person name="Kawai M."/>
            <person name="Futagami T."/>
            <person name="Toyoda A."/>
            <person name="Takaki Y."/>
            <person name="Nishi S."/>
            <person name="Hori S."/>
            <person name="Arai W."/>
            <person name="Tsubouchi T."/>
            <person name="Morono Y."/>
            <person name="Uchiyama I."/>
            <person name="Ito T."/>
            <person name="Fujiyama A."/>
            <person name="Inagaki F."/>
            <person name="Takami H."/>
        </authorList>
    </citation>
    <scope>NUCLEOTIDE SEQUENCE</scope>
    <source>
        <strain evidence="1">Expedition CK06-06</strain>
    </source>
</reference>
<gene>
    <name evidence="1" type="ORF">S12H4_59588</name>
</gene>
<dbReference type="EMBL" id="BARW01038981">
    <property type="protein sequence ID" value="GAJ17217.1"/>
    <property type="molecule type" value="Genomic_DNA"/>
</dbReference>
<evidence type="ECO:0000313" key="1">
    <source>
        <dbReference type="EMBL" id="GAJ17217.1"/>
    </source>
</evidence>
<dbReference type="AlphaFoldDB" id="X1VGB7"/>
<accession>X1VGB7</accession>
<protein>
    <submittedName>
        <fullName evidence="1">Uncharacterized protein</fullName>
    </submittedName>
</protein>
<proteinExistence type="predicted"/>